<dbReference type="AlphaFoldDB" id="A0A5B7E5G6"/>
<proteinExistence type="predicted"/>
<gene>
    <name evidence="1" type="ORF">E2C01_022485</name>
</gene>
<evidence type="ECO:0000313" key="1">
    <source>
        <dbReference type="EMBL" id="MPC29262.1"/>
    </source>
</evidence>
<accession>A0A5B7E5G6</accession>
<organism evidence="1 2">
    <name type="scientific">Portunus trituberculatus</name>
    <name type="common">Swimming crab</name>
    <name type="synonym">Neptunus trituberculatus</name>
    <dbReference type="NCBI Taxonomy" id="210409"/>
    <lineage>
        <taxon>Eukaryota</taxon>
        <taxon>Metazoa</taxon>
        <taxon>Ecdysozoa</taxon>
        <taxon>Arthropoda</taxon>
        <taxon>Crustacea</taxon>
        <taxon>Multicrustacea</taxon>
        <taxon>Malacostraca</taxon>
        <taxon>Eumalacostraca</taxon>
        <taxon>Eucarida</taxon>
        <taxon>Decapoda</taxon>
        <taxon>Pleocyemata</taxon>
        <taxon>Brachyura</taxon>
        <taxon>Eubrachyura</taxon>
        <taxon>Portunoidea</taxon>
        <taxon>Portunidae</taxon>
        <taxon>Portuninae</taxon>
        <taxon>Portunus</taxon>
    </lineage>
</organism>
<keyword evidence="2" id="KW-1185">Reference proteome</keyword>
<sequence>MYDYLVSPIVLDSSEGISSLTKSCPEALVKTLHLSILQQGLGHLITLVTQPADIHQTFLGLTLFLPVSVDGTSDIADEDFWTTRGAVTVVTTCDTFSIKDPILS</sequence>
<protein>
    <submittedName>
        <fullName evidence="1">Uncharacterized protein</fullName>
    </submittedName>
</protein>
<reference evidence="1 2" key="1">
    <citation type="submission" date="2019-05" db="EMBL/GenBank/DDBJ databases">
        <title>Another draft genome of Portunus trituberculatus and its Hox gene families provides insights of decapod evolution.</title>
        <authorList>
            <person name="Jeong J.-H."/>
            <person name="Song I."/>
            <person name="Kim S."/>
            <person name="Choi T."/>
            <person name="Kim D."/>
            <person name="Ryu S."/>
            <person name="Kim W."/>
        </authorList>
    </citation>
    <scope>NUCLEOTIDE SEQUENCE [LARGE SCALE GENOMIC DNA]</scope>
    <source>
        <tissue evidence="1">Muscle</tissue>
    </source>
</reference>
<dbReference type="Proteomes" id="UP000324222">
    <property type="component" value="Unassembled WGS sequence"/>
</dbReference>
<evidence type="ECO:0000313" key="2">
    <source>
        <dbReference type="Proteomes" id="UP000324222"/>
    </source>
</evidence>
<comment type="caution">
    <text evidence="1">The sequence shown here is derived from an EMBL/GenBank/DDBJ whole genome shotgun (WGS) entry which is preliminary data.</text>
</comment>
<name>A0A5B7E5G6_PORTR</name>
<dbReference type="EMBL" id="VSRR010002043">
    <property type="protein sequence ID" value="MPC29262.1"/>
    <property type="molecule type" value="Genomic_DNA"/>
</dbReference>